<dbReference type="EMBL" id="KN823302">
    <property type="protein sequence ID" value="KIO18236.1"/>
    <property type="molecule type" value="Genomic_DNA"/>
</dbReference>
<feature type="transmembrane region" description="Helical" evidence="2">
    <location>
        <begin position="72"/>
        <end position="93"/>
    </location>
</feature>
<accession>A0A0C3Q4K1</accession>
<gene>
    <name evidence="3" type="ORF">M407DRAFT_32096</name>
</gene>
<dbReference type="AlphaFoldDB" id="A0A0C3Q4K1"/>
<keyword evidence="2" id="KW-0812">Transmembrane</keyword>
<reference evidence="3 4" key="1">
    <citation type="submission" date="2014-04" db="EMBL/GenBank/DDBJ databases">
        <authorList>
            <consortium name="DOE Joint Genome Institute"/>
            <person name="Kuo A."/>
            <person name="Girlanda M."/>
            <person name="Perotto S."/>
            <person name="Kohler A."/>
            <person name="Nagy L.G."/>
            <person name="Floudas D."/>
            <person name="Copeland A."/>
            <person name="Barry K.W."/>
            <person name="Cichocki N."/>
            <person name="Veneault-Fourrey C."/>
            <person name="LaButti K."/>
            <person name="Lindquist E.A."/>
            <person name="Lipzen A."/>
            <person name="Lundell T."/>
            <person name="Morin E."/>
            <person name="Murat C."/>
            <person name="Sun H."/>
            <person name="Tunlid A."/>
            <person name="Henrissat B."/>
            <person name="Grigoriev I.V."/>
            <person name="Hibbett D.S."/>
            <person name="Martin F."/>
            <person name="Nordberg H.P."/>
            <person name="Cantor M.N."/>
            <person name="Hua S.X."/>
        </authorList>
    </citation>
    <scope>NUCLEOTIDE SEQUENCE [LARGE SCALE GENOMIC DNA]</scope>
    <source>
        <strain evidence="3 4">MUT 4182</strain>
    </source>
</reference>
<feature type="transmembrane region" description="Helical" evidence="2">
    <location>
        <begin position="7"/>
        <end position="27"/>
    </location>
</feature>
<keyword evidence="3" id="KW-0378">Hydrolase</keyword>
<evidence type="ECO:0000313" key="4">
    <source>
        <dbReference type="Proteomes" id="UP000054248"/>
    </source>
</evidence>
<organism evidence="3 4">
    <name type="scientific">Tulasnella calospora MUT 4182</name>
    <dbReference type="NCBI Taxonomy" id="1051891"/>
    <lineage>
        <taxon>Eukaryota</taxon>
        <taxon>Fungi</taxon>
        <taxon>Dikarya</taxon>
        <taxon>Basidiomycota</taxon>
        <taxon>Agaricomycotina</taxon>
        <taxon>Agaricomycetes</taxon>
        <taxon>Cantharellales</taxon>
        <taxon>Tulasnellaceae</taxon>
        <taxon>Tulasnella</taxon>
    </lineage>
</organism>
<dbReference type="OrthoDB" id="3281889at2759"/>
<dbReference type="HOGENOM" id="CLU_1846588_0_0_1"/>
<evidence type="ECO:0000313" key="3">
    <source>
        <dbReference type="EMBL" id="KIO18236.1"/>
    </source>
</evidence>
<evidence type="ECO:0000256" key="2">
    <source>
        <dbReference type="SAM" id="Phobius"/>
    </source>
</evidence>
<proteinExistence type="predicted"/>
<dbReference type="Proteomes" id="UP000054248">
    <property type="component" value="Unassembled WGS sequence"/>
</dbReference>
<sequence>MSSGSSFLLQYYYVATANLLCSFWAIMTARGELLRAVSSLIRHLLTSAPINQGPAPADPPELWLQPPSLPFYFIYGTFIAVVIIFGIFMLSIAGTADKTPPIPPVPLEKYRQPDTRTPRPARALHSRDPVAQVHRRGQN</sequence>
<evidence type="ECO:0000256" key="1">
    <source>
        <dbReference type="SAM" id="MobiDB-lite"/>
    </source>
</evidence>
<reference evidence="4" key="2">
    <citation type="submission" date="2015-01" db="EMBL/GenBank/DDBJ databases">
        <title>Evolutionary Origins and Diversification of the Mycorrhizal Mutualists.</title>
        <authorList>
            <consortium name="DOE Joint Genome Institute"/>
            <consortium name="Mycorrhizal Genomics Consortium"/>
            <person name="Kohler A."/>
            <person name="Kuo A."/>
            <person name="Nagy L.G."/>
            <person name="Floudas D."/>
            <person name="Copeland A."/>
            <person name="Barry K.W."/>
            <person name="Cichocki N."/>
            <person name="Veneault-Fourrey C."/>
            <person name="LaButti K."/>
            <person name="Lindquist E.A."/>
            <person name="Lipzen A."/>
            <person name="Lundell T."/>
            <person name="Morin E."/>
            <person name="Murat C."/>
            <person name="Riley R."/>
            <person name="Ohm R."/>
            <person name="Sun H."/>
            <person name="Tunlid A."/>
            <person name="Henrissat B."/>
            <person name="Grigoriev I.V."/>
            <person name="Hibbett D.S."/>
            <person name="Martin F."/>
        </authorList>
    </citation>
    <scope>NUCLEOTIDE SEQUENCE [LARGE SCALE GENOMIC DNA]</scope>
    <source>
        <strain evidence="4">MUT 4182</strain>
    </source>
</reference>
<feature type="compositionally biased region" description="Basic and acidic residues" evidence="1">
    <location>
        <begin position="108"/>
        <end position="117"/>
    </location>
</feature>
<dbReference type="GO" id="GO:0016787">
    <property type="term" value="F:hydrolase activity"/>
    <property type="evidence" value="ECO:0007669"/>
    <property type="project" value="UniProtKB-KW"/>
</dbReference>
<name>A0A0C3Q4K1_9AGAM</name>
<keyword evidence="4" id="KW-1185">Reference proteome</keyword>
<keyword evidence="2" id="KW-1133">Transmembrane helix</keyword>
<protein>
    <submittedName>
        <fullName evidence="3">Glycoside hydrolase family 16 protein</fullName>
    </submittedName>
</protein>
<keyword evidence="2" id="KW-0472">Membrane</keyword>
<feature type="region of interest" description="Disordered" evidence="1">
    <location>
        <begin position="96"/>
        <end position="139"/>
    </location>
</feature>